<dbReference type="RefSeq" id="WP_068750706.1">
    <property type="nucleotide sequence ID" value="NZ_MBQD01000011.1"/>
</dbReference>
<evidence type="ECO:0000313" key="3">
    <source>
        <dbReference type="Proteomes" id="UP000093501"/>
    </source>
</evidence>
<sequence length="206" mass="22448">MSDAATAGFWDARYAHPNHVFGYRPNDFLRQQARFLRPRSRVLALCDGEGRNGVWLAEQGHDVVSLDFSAVGLAKAEALAAERGVAVETWLVDLADWIHHPAPERPWDAVVAIFAHLPSALRRDVARAITAQAAPGALLIYEAFTPAQPSLGSGGPTDPDLLVTRGDVVDDWAGWRPDVRLTERRLFEGMDHQGLASVVQALGLKA</sequence>
<dbReference type="Pfam" id="PF13649">
    <property type="entry name" value="Methyltransf_25"/>
    <property type="match status" value="1"/>
</dbReference>
<feature type="domain" description="Methyltransferase" evidence="1">
    <location>
        <begin position="42"/>
        <end position="135"/>
    </location>
</feature>
<dbReference type="Gene3D" id="3.40.50.150">
    <property type="entry name" value="Vaccinia Virus protein VP39"/>
    <property type="match status" value="1"/>
</dbReference>
<accession>A0A1C0APZ3</accession>
<gene>
    <name evidence="2" type="ORF">BCR15_00850</name>
</gene>
<dbReference type="SUPFAM" id="SSF53335">
    <property type="entry name" value="S-adenosyl-L-methionine-dependent methyltransferases"/>
    <property type="match status" value="1"/>
</dbReference>
<dbReference type="InterPro" id="IPR029063">
    <property type="entry name" value="SAM-dependent_MTases_sf"/>
</dbReference>
<dbReference type="AlphaFoldDB" id="A0A1C0APZ3"/>
<protein>
    <recommendedName>
        <fullName evidence="1">Methyltransferase domain-containing protein</fullName>
    </recommendedName>
</protein>
<comment type="caution">
    <text evidence="2">The sequence shown here is derived from an EMBL/GenBank/DDBJ whole genome shotgun (WGS) entry which is preliminary data.</text>
</comment>
<dbReference type="EMBL" id="MBQD01000011">
    <property type="protein sequence ID" value="OCL36449.1"/>
    <property type="molecule type" value="Genomic_DNA"/>
</dbReference>
<proteinExistence type="predicted"/>
<dbReference type="InterPro" id="IPR041698">
    <property type="entry name" value="Methyltransf_25"/>
</dbReference>
<evidence type="ECO:0000313" key="2">
    <source>
        <dbReference type="EMBL" id="OCL36449.1"/>
    </source>
</evidence>
<name>A0A1C0APZ3_9ACTN</name>
<evidence type="ECO:0000259" key="1">
    <source>
        <dbReference type="Pfam" id="PF13649"/>
    </source>
</evidence>
<dbReference type="Proteomes" id="UP000093501">
    <property type="component" value="Unassembled WGS sequence"/>
</dbReference>
<reference evidence="3" key="1">
    <citation type="submission" date="2016-07" db="EMBL/GenBank/DDBJ databases">
        <authorList>
            <person name="Florea S."/>
            <person name="Webb J.S."/>
            <person name="Jaromczyk J."/>
            <person name="Schardl C.L."/>
        </authorList>
    </citation>
    <scope>NUCLEOTIDE SEQUENCE [LARGE SCALE GENOMIC DNA]</scope>
    <source>
        <strain evidence="3">IPBSL-7</strain>
    </source>
</reference>
<organism evidence="2 3">
    <name type="scientific">Tessaracoccus lapidicaptus</name>
    <dbReference type="NCBI Taxonomy" id="1427523"/>
    <lineage>
        <taxon>Bacteria</taxon>
        <taxon>Bacillati</taxon>
        <taxon>Actinomycetota</taxon>
        <taxon>Actinomycetes</taxon>
        <taxon>Propionibacteriales</taxon>
        <taxon>Propionibacteriaceae</taxon>
        <taxon>Tessaracoccus</taxon>
    </lineage>
</organism>
<keyword evidence="3" id="KW-1185">Reference proteome</keyword>